<feature type="chain" id="PRO_5021957959" description="5'-nucleotidase SurE" evidence="6">
    <location>
        <begin position="28"/>
        <end position="299"/>
    </location>
</feature>
<feature type="domain" description="Survival protein SurE-like phosphatase/nucleotidase" evidence="7">
    <location>
        <begin position="39"/>
        <end position="231"/>
    </location>
</feature>
<dbReference type="SUPFAM" id="SSF64167">
    <property type="entry name" value="SurE-like"/>
    <property type="match status" value="1"/>
</dbReference>
<dbReference type="AlphaFoldDB" id="A0A561EJP0"/>
<dbReference type="EC" id="3.1.3.5" evidence="5"/>
<evidence type="ECO:0000259" key="7">
    <source>
        <dbReference type="Pfam" id="PF01975"/>
    </source>
</evidence>
<comment type="similarity">
    <text evidence="2 5">Belongs to the SurE nucleotidase family.</text>
</comment>
<feature type="binding site" evidence="5">
    <location>
        <position position="45"/>
    </location>
    <ligand>
        <name>a divalent metal cation</name>
        <dbReference type="ChEBI" id="CHEBI:60240"/>
    </ligand>
</feature>
<dbReference type="InterPro" id="IPR036523">
    <property type="entry name" value="SurE-like_sf"/>
</dbReference>
<dbReference type="InterPro" id="IPR002828">
    <property type="entry name" value="SurE-like_Pase/nucleotidase"/>
</dbReference>
<sequence>MRRSRALPMAAALLCTPALSGALPAAAADKPAAAAPLRILLSNDDGYNAPGIRAVYDRLTAAGYDVTIVAPLRNNSGAGTKINSAPTVTVQHPEEHVWAVDGTPGDSVLFGLYQVFKDKAPDLVISGTNFGPNYAVLANHSGTVGAAVAALENGVPAIAVSTDAGSNPQATLNAMLPTADFTAKLVGRLKERSKSGRLLPEGVGLNINHPVIGADGTGTAKGVALTTQDSQRLLTPSYTPAGGNTWNVSVAFKLETPSRGSDLEALQDGRIAISPMTADWNAGPADAAQAAAVLAGLRP</sequence>
<accession>A0A561EJP0</accession>
<reference evidence="8 9" key="1">
    <citation type="submission" date="2019-06" db="EMBL/GenBank/DDBJ databases">
        <title>Sequencing the genomes of 1000 actinobacteria strains.</title>
        <authorList>
            <person name="Klenk H.-P."/>
        </authorList>
    </citation>
    <scope>NUCLEOTIDE SEQUENCE [LARGE SCALE GENOMIC DNA]</scope>
    <source>
        <strain evidence="8 9">DSM 41649</strain>
    </source>
</reference>
<dbReference type="Pfam" id="PF01975">
    <property type="entry name" value="SurE"/>
    <property type="match status" value="1"/>
</dbReference>
<proteinExistence type="inferred from homology"/>
<dbReference type="HAMAP" id="MF_00060">
    <property type="entry name" value="SurE"/>
    <property type="match status" value="1"/>
</dbReference>
<organism evidence="8 9">
    <name type="scientific">Kitasatospora atroaurantiaca</name>
    <dbReference type="NCBI Taxonomy" id="285545"/>
    <lineage>
        <taxon>Bacteria</taxon>
        <taxon>Bacillati</taxon>
        <taxon>Actinomycetota</taxon>
        <taxon>Actinomycetes</taxon>
        <taxon>Kitasatosporales</taxon>
        <taxon>Streptomycetaceae</taxon>
        <taxon>Kitasatospora</taxon>
    </lineage>
</organism>
<keyword evidence="5" id="KW-0547">Nucleotide-binding</keyword>
<keyword evidence="5" id="KW-0963">Cytoplasm</keyword>
<dbReference type="Proteomes" id="UP000318416">
    <property type="component" value="Unassembled WGS sequence"/>
</dbReference>
<dbReference type="Gene3D" id="3.40.1210.10">
    <property type="entry name" value="Survival protein SurE-like phosphatase/nucleotidase"/>
    <property type="match status" value="1"/>
</dbReference>
<dbReference type="RefSeq" id="WP_145787582.1">
    <property type="nucleotide sequence ID" value="NZ_BAAABR010000018.1"/>
</dbReference>
<feature type="binding site" evidence="5">
    <location>
        <position position="129"/>
    </location>
    <ligand>
        <name>a divalent metal cation</name>
        <dbReference type="ChEBI" id="CHEBI:60240"/>
    </ligand>
</feature>
<comment type="function">
    <text evidence="5">Nucleotidase that shows phosphatase activity on nucleoside 5'-monophosphates.</text>
</comment>
<evidence type="ECO:0000256" key="3">
    <source>
        <dbReference type="ARBA" id="ARBA00022723"/>
    </source>
</evidence>
<comment type="caution">
    <text evidence="8">The sequence shown here is derived from an EMBL/GenBank/DDBJ whole genome shotgun (WGS) entry which is preliminary data.</text>
</comment>
<comment type="cofactor">
    <cofactor evidence="5">
        <name>a divalent metal cation</name>
        <dbReference type="ChEBI" id="CHEBI:60240"/>
    </cofactor>
    <text evidence="5">Binds 1 divalent metal cation per subunit.</text>
</comment>
<evidence type="ECO:0000256" key="6">
    <source>
        <dbReference type="SAM" id="SignalP"/>
    </source>
</evidence>
<evidence type="ECO:0000256" key="5">
    <source>
        <dbReference type="HAMAP-Rule" id="MF_00060"/>
    </source>
</evidence>
<keyword evidence="9" id="KW-1185">Reference proteome</keyword>
<dbReference type="NCBIfam" id="TIGR00087">
    <property type="entry name" value="surE"/>
    <property type="match status" value="1"/>
</dbReference>
<dbReference type="InterPro" id="IPR030048">
    <property type="entry name" value="SurE"/>
</dbReference>
<keyword evidence="4 5" id="KW-0378">Hydrolase</keyword>
<dbReference type="GO" id="GO:0046872">
    <property type="term" value="F:metal ion binding"/>
    <property type="evidence" value="ECO:0007669"/>
    <property type="project" value="UniProtKB-UniRule"/>
</dbReference>
<evidence type="ECO:0000256" key="4">
    <source>
        <dbReference type="ARBA" id="ARBA00022801"/>
    </source>
</evidence>
<keyword evidence="6" id="KW-0732">Signal</keyword>
<keyword evidence="3 5" id="KW-0479">Metal-binding</keyword>
<dbReference type="GO" id="GO:0000166">
    <property type="term" value="F:nucleotide binding"/>
    <property type="evidence" value="ECO:0007669"/>
    <property type="project" value="UniProtKB-KW"/>
</dbReference>
<dbReference type="EMBL" id="VIVR01000001">
    <property type="protein sequence ID" value="TWE15834.1"/>
    <property type="molecule type" value="Genomic_DNA"/>
</dbReference>
<protein>
    <recommendedName>
        <fullName evidence="5">5'-nucleotidase SurE</fullName>
        <ecNumber evidence="5">3.1.3.5</ecNumber>
    </recommendedName>
    <alternativeName>
        <fullName evidence="5">Nucleoside 5'-monophosphate phosphohydrolase</fullName>
    </alternativeName>
</protein>
<dbReference type="GO" id="GO:0008253">
    <property type="term" value="F:5'-nucleotidase activity"/>
    <property type="evidence" value="ECO:0007669"/>
    <property type="project" value="UniProtKB-UniRule"/>
</dbReference>
<gene>
    <name evidence="5" type="primary">surE</name>
    <name evidence="8" type="ORF">FB465_0777</name>
</gene>
<dbReference type="OrthoDB" id="9780815at2"/>
<feature type="binding site" evidence="5">
    <location>
        <position position="76"/>
    </location>
    <ligand>
        <name>a divalent metal cation</name>
        <dbReference type="ChEBI" id="CHEBI:60240"/>
    </ligand>
</feature>
<evidence type="ECO:0000256" key="2">
    <source>
        <dbReference type="ARBA" id="ARBA00011062"/>
    </source>
</evidence>
<dbReference type="GO" id="GO:0005737">
    <property type="term" value="C:cytoplasm"/>
    <property type="evidence" value="ECO:0007669"/>
    <property type="project" value="UniProtKB-SubCell"/>
</dbReference>
<evidence type="ECO:0000313" key="8">
    <source>
        <dbReference type="EMBL" id="TWE15834.1"/>
    </source>
</evidence>
<evidence type="ECO:0000313" key="9">
    <source>
        <dbReference type="Proteomes" id="UP000318416"/>
    </source>
</evidence>
<feature type="binding site" evidence="5">
    <location>
        <position position="44"/>
    </location>
    <ligand>
        <name>a divalent metal cation</name>
        <dbReference type="ChEBI" id="CHEBI:60240"/>
    </ligand>
</feature>
<evidence type="ECO:0000256" key="1">
    <source>
        <dbReference type="ARBA" id="ARBA00000815"/>
    </source>
</evidence>
<feature type="signal peptide" evidence="6">
    <location>
        <begin position="1"/>
        <end position="27"/>
    </location>
</feature>
<name>A0A561EJP0_9ACTN</name>
<dbReference type="PANTHER" id="PTHR30457">
    <property type="entry name" value="5'-NUCLEOTIDASE SURE"/>
    <property type="match status" value="1"/>
</dbReference>
<comment type="subcellular location">
    <subcellularLocation>
        <location evidence="5">Cytoplasm</location>
    </subcellularLocation>
</comment>
<comment type="catalytic activity">
    <reaction evidence="1 5">
        <text>a ribonucleoside 5'-phosphate + H2O = a ribonucleoside + phosphate</text>
        <dbReference type="Rhea" id="RHEA:12484"/>
        <dbReference type="ChEBI" id="CHEBI:15377"/>
        <dbReference type="ChEBI" id="CHEBI:18254"/>
        <dbReference type="ChEBI" id="CHEBI:43474"/>
        <dbReference type="ChEBI" id="CHEBI:58043"/>
        <dbReference type="EC" id="3.1.3.5"/>
    </reaction>
</comment>
<dbReference type="PANTHER" id="PTHR30457:SF0">
    <property type="entry name" value="PHOSPHATASE, PUTATIVE (AFU_ORTHOLOGUE AFUA_4G01070)-RELATED"/>
    <property type="match status" value="1"/>
</dbReference>